<dbReference type="EMBL" id="FQWL01000001">
    <property type="protein sequence ID" value="SHG19449.1"/>
    <property type="molecule type" value="Genomic_DNA"/>
</dbReference>
<protein>
    <recommendedName>
        <fullName evidence="3">CarboxypepD_reg-like domain-containing protein</fullName>
    </recommendedName>
</protein>
<dbReference type="RefSeq" id="WP_073176053.1">
    <property type="nucleotide sequence ID" value="NZ_FQWL01000001.1"/>
</dbReference>
<sequence>MTIPKVYLGVFTFLFVFGNPNWILGQEKAVIIKGKVQSLTNDVSNVLVVNLNSKKSTITDAQGDFNLEVKLGDTIQISAVQYLTKEITITETILGQMSVIINVVDNIVQLNEVTLTPYNLSGKLILDAPKLGIKPLVDASELGLPNANLSIMTQSERLLLEADRGKYARFMTAEEKTKEVNILNYLTIGVILNPHKIINRISGRTKLFEDMVAREENLVIEKKILSIFSKRTMSENFAIPKENIDGFLTYCLSQKDFSELSNLDDMAGVWEYLKTKSEAYKEKDSIKK</sequence>
<dbReference type="STRING" id="570519.SAMN04488116_0199"/>
<reference evidence="2" key="1">
    <citation type="submission" date="2016-11" db="EMBL/GenBank/DDBJ databases">
        <authorList>
            <person name="Varghese N."/>
            <person name="Submissions S."/>
        </authorList>
    </citation>
    <scope>NUCLEOTIDE SEQUENCE [LARGE SCALE GENOMIC DNA]</scope>
    <source>
        <strain evidence="2">DSM 22638</strain>
    </source>
</reference>
<dbReference type="SUPFAM" id="SSF49464">
    <property type="entry name" value="Carboxypeptidase regulatory domain-like"/>
    <property type="match status" value="1"/>
</dbReference>
<name>A0A1M5HU23_9FLAO</name>
<dbReference type="AlphaFoldDB" id="A0A1M5HU23"/>
<organism evidence="1 2">
    <name type="scientific">Flagellimonas flava</name>
    <dbReference type="NCBI Taxonomy" id="570519"/>
    <lineage>
        <taxon>Bacteria</taxon>
        <taxon>Pseudomonadati</taxon>
        <taxon>Bacteroidota</taxon>
        <taxon>Flavobacteriia</taxon>
        <taxon>Flavobacteriales</taxon>
        <taxon>Flavobacteriaceae</taxon>
        <taxon>Flagellimonas</taxon>
    </lineage>
</organism>
<evidence type="ECO:0008006" key="3">
    <source>
        <dbReference type="Google" id="ProtNLM"/>
    </source>
</evidence>
<evidence type="ECO:0000313" key="2">
    <source>
        <dbReference type="Proteomes" id="UP000184532"/>
    </source>
</evidence>
<evidence type="ECO:0000313" key="1">
    <source>
        <dbReference type="EMBL" id="SHG19449.1"/>
    </source>
</evidence>
<dbReference type="OrthoDB" id="1427655at2"/>
<keyword evidence="2" id="KW-1185">Reference proteome</keyword>
<accession>A0A1M5HU23</accession>
<dbReference type="Proteomes" id="UP000184532">
    <property type="component" value="Unassembled WGS sequence"/>
</dbReference>
<dbReference type="InterPro" id="IPR008969">
    <property type="entry name" value="CarboxyPept-like_regulatory"/>
</dbReference>
<gene>
    <name evidence="1" type="ORF">SAMN04488116_0199</name>
</gene>
<proteinExistence type="predicted"/>